<dbReference type="EMBL" id="GBXM01005746">
    <property type="protein sequence ID" value="JAI02832.1"/>
    <property type="molecule type" value="Transcribed_RNA"/>
</dbReference>
<evidence type="ECO:0000313" key="2">
    <source>
        <dbReference type="EMBL" id="JAI02832.1"/>
    </source>
</evidence>
<reference evidence="2" key="1">
    <citation type="submission" date="2014-11" db="EMBL/GenBank/DDBJ databases">
        <authorList>
            <person name="Amaro Gonzalez C."/>
        </authorList>
    </citation>
    <scope>NUCLEOTIDE SEQUENCE</scope>
</reference>
<keyword evidence="1" id="KW-1133">Transmembrane helix</keyword>
<reference evidence="2" key="2">
    <citation type="journal article" date="2015" name="Fish Shellfish Immunol.">
        <title>Early steps in the European eel (Anguilla anguilla)-Vibrio vulnificus interaction in the gills: Role of the RtxA13 toxin.</title>
        <authorList>
            <person name="Callol A."/>
            <person name="Pajuelo D."/>
            <person name="Ebbesson L."/>
            <person name="Teles M."/>
            <person name="MacKenzie S."/>
            <person name="Amaro C."/>
        </authorList>
    </citation>
    <scope>NUCLEOTIDE SEQUENCE</scope>
</reference>
<feature type="transmembrane region" description="Helical" evidence="1">
    <location>
        <begin position="6"/>
        <end position="28"/>
    </location>
</feature>
<keyword evidence="1" id="KW-0472">Membrane</keyword>
<sequence length="84" mass="10074">MRPVDTVWYFCTGCTWMKWVSILLSNYITLHFFGRCFYPTRCTISAYQRSLEQLQNTVPIRCNTHYVTVIHSHEHIHTKSKFTQ</sequence>
<evidence type="ECO:0000256" key="1">
    <source>
        <dbReference type="SAM" id="Phobius"/>
    </source>
</evidence>
<proteinExistence type="predicted"/>
<name>A0A0E9XK86_ANGAN</name>
<organism evidence="2">
    <name type="scientific">Anguilla anguilla</name>
    <name type="common">European freshwater eel</name>
    <name type="synonym">Muraena anguilla</name>
    <dbReference type="NCBI Taxonomy" id="7936"/>
    <lineage>
        <taxon>Eukaryota</taxon>
        <taxon>Metazoa</taxon>
        <taxon>Chordata</taxon>
        <taxon>Craniata</taxon>
        <taxon>Vertebrata</taxon>
        <taxon>Euteleostomi</taxon>
        <taxon>Actinopterygii</taxon>
        <taxon>Neopterygii</taxon>
        <taxon>Teleostei</taxon>
        <taxon>Anguilliformes</taxon>
        <taxon>Anguillidae</taxon>
        <taxon>Anguilla</taxon>
    </lineage>
</organism>
<protein>
    <submittedName>
        <fullName evidence="2">Uncharacterized protein</fullName>
    </submittedName>
</protein>
<keyword evidence="1" id="KW-0812">Transmembrane</keyword>
<dbReference type="AlphaFoldDB" id="A0A0E9XK86"/>
<accession>A0A0E9XK86</accession>